<keyword evidence="4" id="KW-0804">Transcription</keyword>
<feature type="region of interest" description="Disordered" evidence="6">
    <location>
        <begin position="110"/>
        <end position="194"/>
    </location>
</feature>
<dbReference type="Gene3D" id="2.40.50.40">
    <property type="match status" value="1"/>
</dbReference>
<keyword evidence="2" id="KW-0678">Repressor</keyword>
<evidence type="ECO:0000313" key="8">
    <source>
        <dbReference type="EMBL" id="KAK0152004.1"/>
    </source>
</evidence>
<dbReference type="InterPro" id="IPR033773">
    <property type="entry name" value="CBX7_C"/>
</dbReference>
<comment type="caution">
    <text evidence="8">The sequence shown here is derived from an EMBL/GenBank/DDBJ whole genome shotgun (WGS) entry which is preliminary data.</text>
</comment>
<dbReference type="CDD" id="cd18646">
    <property type="entry name" value="CD_Cbx7"/>
    <property type="match status" value="1"/>
</dbReference>
<feature type="compositionally biased region" description="Basic and acidic residues" evidence="6">
    <location>
        <begin position="176"/>
        <end position="190"/>
    </location>
</feature>
<keyword evidence="9" id="KW-1185">Reference proteome</keyword>
<organism evidence="8 9">
    <name type="scientific">Merluccius polli</name>
    <name type="common">Benguela hake</name>
    <name type="synonym">Merluccius cadenati</name>
    <dbReference type="NCBI Taxonomy" id="89951"/>
    <lineage>
        <taxon>Eukaryota</taxon>
        <taxon>Metazoa</taxon>
        <taxon>Chordata</taxon>
        <taxon>Craniata</taxon>
        <taxon>Vertebrata</taxon>
        <taxon>Euteleostomi</taxon>
        <taxon>Actinopterygii</taxon>
        <taxon>Neopterygii</taxon>
        <taxon>Teleostei</taxon>
        <taxon>Neoteleostei</taxon>
        <taxon>Acanthomorphata</taxon>
        <taxon>Zeiogadaria</taxon>
        <taxon>Gadariae</taxon>
        <taxon>Gadiformes</taxon>
        <taxon>Gadoidei</taxon>
        <taxon>Merlucciidae</taxon>
        <taxon>Merluccius</taxon>
    </lineage>
</organism>
<proteinExistence type="predicted"/>
<name>A0AA47N5C6_MERPO</name>
<feature type="compositionally biased region" description="Basic and acidic residues" evidence="6">
    <location>
        <begin position="350"/>
        <end position="368"/>
    </location>
</feature>
<dbReference type="InterPro" id="IPR043000">
    <property type="entry name" value="CBX7"/>
</dbReference>
<dbReference type="FunFam" id="2.40.50.40:FF:000006">
    <property type="entry name" value="Chromobox protein homolog 7"/>
    <property type="match status" value="1"/>
</dbReference>
<gene>
    <name evidence="8" type="primary">CBX7_1</name>
    <name evidence="8" type="ORF">N1851_006621</name>
</gene>
<dbReference type="AlphaFoldDB" id="A0AA47N5C6"/>
<dbReference type="SUPFAM" id="SSF54160">
    <property type="entry name" value="Chromo domain-like"/>
    <property type="match status" value="1"/>
</dbReference>
<evidence type="ECO:0000256" key="5">
    <source>
        <dbReference type="ARBA" id="ARBA00023242"/>
    </source>
</evidence>
<dbReference type="InterPro" id="IPR000953">
    <property type="entry name" value="Chromo/chromo_shadow_dom"/>
</dbReference>
<feature type="region of interest" description="Disordered" evidence="6">
    <location>
        <begin position="232"/>
        <end position="309"/>
    </location>
</feature>
<dbReference type="InterPro" id="IPR023779">
    <property type="entry name" value="Chromodomain_CS"/>
</dbReference>
<dbReference type="InterPro" id="IPR023780">
    <property type="entry name" value="Chromo_domain"/>
</dbReference>
<evidence type="ECO:0000256" key="2">
    <source>
        <dbReference type="ARBA" id="ARBA00022491"/>
    </source>
</evidence>
<keyword evidence="3" id="KW-0805">Transcription regulation</keyword>
<dbReference type="PANTHER" id="PTHR47277:SF1">
    <property type="entry name" value="CHROMOBOX PROTEIN HOMOLOG 7"/>
    <property type="match status" value="1"/>
</dbReference>
<dbReference type="Pfam" id="PF00385">
    <property type="entry name" value="Chromo"/>
    <property type="match status" value="1"/>
</dbReference>
<evidence type="ECO:0000313" key="9">
    <source>
        <dbReference type="Proteomes" id="UP001174136"/>
    </source>
</evidence>
<evidence type="ECO:0000256" key="4">
    <source>
        <dbReference type="ARBA" id="ARBA00023163"/>
    </source>
</evidence>
<dbReference type="PROSITE" id="PS50013">
    <property type="entry name" value="CHROMO_2"/>
    <property type="match status" value="1"/>
</dbReference>
<reference evidence="8" key="1">
    <citation type="journal article" date="2023" name="Front. Mar. Sci.">
        <title>A new Merluccius polli reference genome to investigate the effects of global change in West African waters.</title>
        <authorList>
            <person name="Mateo J.L."/>
            <person name="Blanco-Fernandez C."/>
            <person name="Garcia-Vazquez E."/>
            <person name="Machado-Schiaffino G."/>
        </authorList>
    </citation>
    <scope>NUCLEOTIDE SEQUENCE</scope>
    <source>
        <strain evidence="8">C29</strain>
        <tissue evidence="8">Fin</tissue>
    </source>
</reference>
<comment type="subcellular location">
    <subcellularLocation>
        <location evidence="1">Nucleus</location>
    </subcellularLocation>
</comment>
<feature type="compositionally biased region" description="Basic and acidic residues" evidence="6">
    <location>
        <begin position="278"/>
        <end position="291"/>
    </location>
</feature>
<protein>
    <submittedName>
        <fullName evidence="8">Chromobox 7</fullName>
    </submittedName>
</protein>
<keyword evidence="5" id="KW-0539">Nucleus</keyword>
<evidence type="ECO:0000256" key="6">
    <source>
        <dbReference type="SAM" id="MobiDB-lite"/>
    </source>
</evidence>
<feature type="compositionally biased region" description="Basic residues" evidence="6">
    <location>
        <begin position="144"/>
        <end position="153"/>
    </location>
</feature>
<sequence>MELSSIGEQVFAVESITKKRVRKGNVEYLLKWQGWPQKYSTWEPEDHILDPRLVLAYEEKEEKDRAVAFRRKGLRPRRLLLRNIFAMDLRSHHKAEVKPSPRIRLSLARSMSTDVDQGERGRGGMCRRLAGRRGGPRPPPHGPSSKHRRLRLRKEKEEEEEEEEAMRRRRWKHGGKHDNQLSDSVSETRGDSLYGRSECSSPMILQQEDLATEGSIALNLLAKTIAEHTLAQADTTSDEGTDKEATTGGPLRGSCPNRETPISTGGQSESWDCTSEAGPKDNLTDSGKVDIDSSAGGKESHGDASANALSGDGEGAGLFGCALETQLPLAGHAWQRSITSVIVNIQGSSRPRDDKKAERLGVQERSDDATGSTMAHPLVGDAGPTAGTPEEKVIVTEVTINSVTVTFKEATVAEGFFKGH</sequence>
<dbReference type="PRINTS" id="PR00504">
    <property type="entry name" value="CHROMODOMAIN"/>
</dbReference>
<dbReference type="PROSITE" id="PS00598">
    <property type="entry name" value="CHROMO_1"/>
    <property type="match status" value="1"/>
</dbReference>
<evidence type="ECO:0000256" key="1">
    <source>
        <dbReference type="ARBA" id="ARBA00004123"/>
    </source>
</evidence>
<dbReference type="PANTHER" id="PTHR47277">
    <property type="entry name" value="CHROMOBOX PROTEIN HOMOLOG 7"/>
    <property type="match status" value="1"/>
</dbReference>
<feature type="domain" description="Chromo" evidence="7">
    <location>
        <begin position="11"/>
        <end position="61"/>
    </location>
</feature>
<feature type="compositionally biased region" description="Polar residues" evidence="6">
    <location>
        <begin position="260"/>
        <end position="273"/>
    </location>
</feature>
<dbReference type="InterPro" id="IPR016197">
    <property type="entry name" value="Chromo-like_dom_sf"/>
</dbReference>
<accession>A0AA47N5C6</accession>
<dbReference type="GO" id="GO:0000122">
    <property type="term" value="P:negative regulation of transcription by RNA polymerase II"/>
    <property type="evidence" value="ECO:0007669"/>
    <property type="project" value="TreeGrafter"/>
</dbReference>
<dbReference type="GO" id="GO:0035102">
    <property type="term" value="C:PRC1 complex"/>
    <property type="evidence" value="ECO:0007669"/>
    <property type="project" value="InterPro"/>
</dbReference>
<dbReference type="Pfam" id="PF17218">
    <property type="entry name" value="CBX7_C"/>
    <property type="match status" value="1"/>
</dbReference>
<dbReference type="SMART" id="SM00298">
    <property type="entry name" value="CHROMO"/>
    <property type="match status" value="1"/>
</dbReference>
<dbReference type="Proteomes" id="UP001174136">
    <property type="component" value="Unassembled WGS sequence"/>
</dbReference>
<dbReference type="InterPro" id="IPR017984">
    <property type="entry name" value="Chromo_dom_subgr"/>
</dbReference>
<feature type="region of interest" description="Disordered" evidence="6">
    <location>
        <begin position="348"/>
        <end position="388"/>
    </location>
</feature>
<evidence type="ECO:0000256" key="3">
    <source>
        <dbReference type="ARBA" id="ARBA00023015"/>
    </source>
</evidence>
<dbReference type="EMBL" id="JAOPHQ010001146">
    <property type="protein sequence ID" value="KAK0152004.1"/>
    <property type="molecule type" value="Genomic_DNA"/>
</dbReference>
<evidence type="ECO:0000259" key="7">
    <source>
        <dbReference type="PROSITE" id="PS50013"/>
    </source>
</evidence>